<dbReference type="InterPro" id="IPR036259">
    <property type="entry name" value="MFS_trans_sf"/>
</dbReference>
<dbReference type="PANTHER" id="PTHR11040:SF44">
    <property type="entry name" value="PROTEIN ZNTC-RELATED"/>
    <property type="match status" value="1"/>
</dbReference>
<dbReference type="RefSeq" id="WP_013354290.1">
    <property type="nucleotide sequence ID" value="NC_014921.1"/>
</dbReference>
<reference evidence="6 7" key="1">
    <citation type="journal article" date="2011" name="J. Bacteriol.">
        <title>Genome sequence of the repetitive-sequence-rich Mycoplasma fermentans strain M64.</title>
        <authorList>
            <person name="Shu H.W."/>
            <person name="Liu T.T."/>
            <person name="Chang H.Y."/>
            <person name="Liu Y.M."/>
            <person name="Wu K.M."/>
            <person name="Shu H.Y."/>
            <person name="Tsai S.F."/>
            <person name="Hsiao K.J."/>
            <person name="Hu W.S."/>
            <person name="Ng W.V."/>
        </authorList>
    </citation>
    <scope>NUCLEOTIDE SEQUENCE [LARGE SCALE GENOMIC DNA]</scope>
    <source>
        <strain evidence="6 7">M64</strain>
    </source>
</reference>
<dbReference type="EMBL" id="CP002458">
    <property type="protein sequence ID" value="ADV34028.1"/>
    <property type="molecule type" value="Genomic_DNA"/>
</dbReference>
<dbReference type="GO" id="GO:0016020">
    <property type="term" value="C:membrane"/>
    <property type="evidence" value="ECO:0007669"/>
    <property type="project" value="UniProtKB-SubCell"/>
</dbReference>
<organism evidence="6 7">
    <name type="scientific">Mycoplasmopsis fermentans (strain M64)</name>
    <name type="common">Mycoplasma fermentans</name>
    <dbReference type="NCBI Taxonomy" id="943945"/>
    <lineage>
        <taxon>Bacteria</taxon>
        <taxon>Bacillati</taxon>
        <taxon>Mycoplasmatota</taxon>
        <taxon>Mycoplasmoidales</taxon>
        <taxon>Metamycoplasmataceae</taxon>
        <taxon>Mycoplasmopsis</taxon>
    </lineage>
</organism>
<accession>A0AB32XAC6</accession>
<protein>
    <recommendedName>
        <fullName evidence="8">ZIP Zinc transporter</fullName>
    </recommendedName>
</protein>
<evidence type="ECO:0000313" key="7">
    <source>
        <dbReference type="Proteomes" id="UP000007473"/>
    </source>
</evidence>
<sequence length="346" mass="39073">MRKFIRALENGALTIGTREIAAKFYLILIAFAIIFLVPVLVALIFPLFKKSLSKKGSILLYAFVTGFFLTMALFGFLKEALEISSISAPASMPPEASSAQIKWATYGWNIFLLVSGLVGGLLFALGIRMTVKKISEKHLAKSKASVFVHTHDMVHNHEHGENEEHSHDHVAQEHKISTDEKNANNKLKVVALLLLLTHRIPEGFLIGYSLNNLYNQNIGSLSIAFFVSFIMHLIPEEMVFYYRQREMGVGRWKAIGISIGCLFLFLPMMLLGIFTGDYIQQIWQLRAFLQAMIAGIFFFTAVMEFLPEFYHAHHDKDLFKKVMITFMAGLVVCALILALHQHGTYN</sequence>
<gene>
    <name evidence="6" type="ordered locus">MfeM64YM_0017</name>
</gene>
<evidence type="ECO:0000313" key="6">
    <source>
        <dbReference type="EMBL" id="ADV34028.1"/>
    </source>
</evidence>
<feature type="transmembrane region" description="Helical" evidence="5">
    <location>
        <begin position="24"/>
        <end position="46"/>
    </location>
</feature>
<dbReference type="KEGG" id="mfm:MfeM64YM_0017"/>
<dbReference type="GO" id="GO:0005385">
    <property type="term" value="F:zinc ion transmembrane transporter activity"/>
    <property type="evidence" value="ECO:0007669"/>
    <property type="project" value="TreeGrafter"/>
</dbReference>
<proteinExistence type="predicted"/>
<keyword evidence="3 5" id="KW-1133">Transmembrane helix</keyword>
<comment type="subcellular location">
    <subcellularLocation>
        <location evidence="1">Membrane</location>
        <topology evidence="1">Multi-pass membrane protein</topology>
    </subcellularLocation>
</comment>
<evidence type="ECO:0000256" key="1">
    <source>
        <dbReference type="ARBA" id="ARBA00004141"/>
    </source>
</evidence>
<keyword evidence="2 5" id="KW-0812">Transmembrane</keyword>
<dbReference type="InterPro" id="IPR003689">
    <property type="entry name" value="ZIP"/>
</dbReference>
<evidence type="ECO:0000256" key="2">
    <source>
        <dbReference type="ARBA" id="ARBA00022692"/>
    </source>
</evidence>
<feature type="transmembrane region" description="Helical" evidence="5">
    <location>
        <begin position="216"/>
        <end position="234"/>
    </location>
</feature>
<evidence type="ECO:0000256" key="3">
    <source>
        <dbReference type="ARBA" id="ARBA00022989"/>
    </source>
</evidence>
<name>A0AB32XAC6_MYCFM</name>
<dbReference type="SUPFAM" id="SSF103473">
    <property type="entry name" value="MFS general substrate transporter"/>
    <property type="match status" value="1"/>
</dbReference>
<dbReference type="PANTHER" id="PTHR11040">
    <property type="entry name" value="ZINC/IRON TRANSPORTER"/>
    <property type="match status" value="1"/>
</dbReference>
<evidence type="ECO:0000256" key="4">
    <source>
        <dbReference type="ARBA" id="ARBA00023136"/>
    </source>
</evidence>
<feature type="transmembrane region" description="Helical" evidence="5">
    <location>
        <begin position="106"/>
        <end position="127"/>
    </location>
</feature>
<evidence type="ECO:0008006" key="8">
    <source>
        <dbReference type="Google" id="ProtNLM"/>
    </source>
</evidence>
<feature type="transmembrane region" description="Helical" evidence="5">
    <location>
        <begin position="254"/>
        <end position="275"/>
    </location>
</feature>
<evidence type="ECO:0000256" key="5">
    <source>
        <dbReference type="SAM" id="Phobius"/>
    </source>
</evidence>
<keyword evidence="4 5" id="KW-0472">Membrane</keyword>
<feature type="transmembrane region" description="Helical" evidence="5">
    <location>
        <begin position="58"/>
        <end position="77"/>
    </location>
</feature>
<dbReference type="Proteomes" id="UP000007473">
    <property type="component" value="Chromosome"/>
</dbReference>
<dbReference type="AlphaFoldDB" id="A0AB32XAC6"/>
<feature type="transmembrane region" description="Helical" evidence="5">
    <location>
        <begin position="287"/>
        <end position="306"/>
    </location>
</feature>
<feature type="transmembrane region" description="Helical" evidence="5">
    <location>
        <begin position="318"/>
        <end position="339"/>
    </location>
</feature>
<dbReference type="Pfam" id="PF02535">
    <property type="entry name" value="Zip"/>
    <property type="match status" value="1"/>
</dbReference>